<evidence type="ECO:0000256" key="4">
    <source>
        <dbReference type="ARBA" id="ARBA00022692"/>
    </source>
</evidence>
<keyword evidence="3" id="KW-0813">Transport</keyword>
<dbReference type="GO" id="GO:0008017">
    <property type="term" value="F:microtubule binding"/>
    <property type="evidence" value="ECO:0000318"/>
    <property type="project" value="GO_Central"/>
</dbReference>
<dbReference type="EMBL" id="LFYR01001338">
    <property type="protein sequence ID" value="KMZ62561.1"/>
    <property type="molecule type" value="Genomic_DNA"/>
</dbReference>
<dbReference type="InterPro" id="IPR036961">
    <property type="entry name" value="Kinesin_motor_dom_sf"/>
</dbReference>
<dbReference type="InterPro" id="IPR020846">
    <property type="entry name" value="MFS_dom"/>
</dbReference>
<sequence length="702" mass="77787">MAYGQTGTGKTYTLGQLGRDDISQRGIMVRTMEDIFRNSLHCSCNVSISYVQLYLESIQDLLDPEKNHLSITEDPKTGEVSLPGSSMMAISNIESFLQLLQVGESNRHAANTKLNTESSRSHAILMIYIQRPLNEMGGTENGTKGDQVSHLSPPLLIKSKLLIVDLAGSERIDKSGSEGYMIEETKFINRSLSSLGKCINALAENCPHIPTRDAKLTRLLRDSFGGSARTSLIITIGPSSKYHAETSSTIHFGQRAMKVVNTLKLKEEVDYENLCRKLEGQIDYLSMEVERQQKVKQDENGLLEKKLKECENTLQEVKKSFNTKCECLKEENLRLQLENKSLLKTINLHKGQCNQMCNEITSLKSSLDHIKFRGTRVGVRADLNSNYCKYDNQSLQLFTSSLYLAGLIATFFASYTTRKLGRRSTMMFAGGFFLIGVALNAAAQDLAMLIGVGFSNQAVPLFLSEIAPTRIRGAFNILFQLNVTIGILFANLVNYGTNKINGGWGWRLSLGLAGIPALMLTVGSLFITETPNSLIERGRLEEGKAVLRRIRGTNNVNPEYEEILEASVKAKEVQHSFRILLKRRNRPPLVIAILLQIFQQFTGINAIMFYAPVLFNTLDFKNDASLYSTVITGGINVMATIVSIYSVDKVGRRALLLETGVQMFLAQIVIAMILGVSRIASPSVVSIHCVFSIASPGGFINF</sequence>
<dbReference type="PROSITE" id="PS50067">
    <property type="entry name" value="KINESIN_MOTOR_2"/>
    <property type="match status" value="1"/>
</dbReference>
<dbReference type="SUPFAM" id="SSF103473">
    <property type="entry name" value="MFS general substrate transporter"/>
    <property type="match status" value="1"/>
</dbReference>
<dbReference type="GO" id="GO:0005871">
    <property type="term" value="C:kinesin complex"/>
    <property type="evidence" value="ECO:0000318"/>
    <property type="project" value="GO_Central"/>
</dbReference>
<dbReference type="InterPro" id="IPR005829">
    <property type="entry name" value="Sugar_transporter_CS"/>
</dbReference>
<dbReference type="InterPro" id="IPR019821">
    <property type="entry name" value="Kinesin_motor_CS"/>
</dbReference>
<dbReference type="GO" id="GO:0016887">
    <property type="term" value="F:ATP hydrolysis activity"/>
    <property type="evidence" value="ECO:0000318"/>
    <property type="project" value="GO_Central"/>
</dbReference>
<dbReference type="PANTHER" id="PTHR23500:SF357">
    <property type="entry name" value="IP12678P"/>
    <property type="match status" value="1"/>
</dbReference>
<feature type="transmembrane region" description="Helical" evidence="14">
    <location>
        <begin position="625"/>
        <end position="647"/>
    </location>
</feature>
<dbReference type="CDD" id="cd17361">
    <property type="entry name" value="MFS_STP"/>
    <property type="match status" value="1"/>
</dbReference>
<dbReference type="GO" id="GO:0005737">
    <property type="term" value="C:cytoplasm"/>
    <property type="evidence" value="ECO:0000318"/>
    <property type="project" value="GO_Central"/>
</dbReference>
<evidence type="ECO:0000256" key="1">
    <source>
        <dbReference type="ARBA" id="ARBA00004141"/>
    </source>
</evidence>
<comment type="similarity">
    <text evidence="11 12">Belongs to the TRAFAC class myosin-kinesin ATPase superfamily. Kinesin family.</text>
</comment>
<evidence type="ECO:0000256" key="14">
    <source>
        <dbReference type="SAM" id="Phobius"/>
    </source>
</evidence>
<dbReference type="GO" id="GO:0008574">
    <property type="term" value="F:plus-end-directed microtubule motor activity"/>
    <property type="evidence" value="ECO:0000318"/>
    <property type="project" value="GO_Central"/>
</dbReference>
<keyword evidence="8 14" id="KW-1133">Transmembrane helix</keyword>
<evidence type="ECO:0000256" key="2">
    <source>
        <dbReference type="ARBA" id="ARBA00010992"/>
    </source>
</evidence>
<dbReference type="SUPFAM" id="SSF52540">
    <property type="entry name" value="P-loop containing nucleoside triphosphate hydrolases"/>
    <property type="match status" value="1"/>
</dbReference>
<dbReference type="Proteomes" id="UP000036987">
    <property type="component" value="Unassembled WGS sequence"/>
</dbReference>
<dbReference type="InterPro" id="IPR044778">
    <property type="entry name" value="MFS_STP/MST-like_plant"/>
</dbReference>
<keyword evidence="13" id="KW-0175">Coiled coil</keyword>
<dbReference type="PROSITE" id="PS00216">
    <property type="entry name" value="SUGAR_TRANSPORT_1"/>
    <property type="match status" value="1"/>
</dbReference>
<dbReference type="GO" id="GO:0005524">
    <property type="term" value="F:ATP binding"/>
    <property type="evidence" value="ECO:0007669"/>
    <property type="project" value="UniProtKB-UniRule"/>
</dbReference>
<keyword evidence="7 11" id="KW-0067">ATP-binding</keyword>
<dbReference type="Gene3D" id="1.20.1250.20">
    <property type="entry name" value="MFS general substrate transporter like domains"/>
    <property type="match status" value="1"/>
</dbReference>
<feature type="transmembrane region" description="Helical" evidence="14">
    <location>
        <begin position="504"/>
        <end position="527"/>
    </location>
</feature>
<name>A0A0K9P0H7_ZOSMR</name>
<evidence type="ECO:0000259" key="15">
    <source>
        <dbReference type="PROSITE" id="PS50067"/>
    </source>
</evidence>
<dbReference type="GO" id="GO:0005874">
    <property type="term" value="C:microtubule"/>
    <property type="evidence" value="ECO:0000318"/>
    <property type="project" value="GO_Central"/>
</dbReference>
<evidence type="ECO:0000313" key="18">
    <source>
        <dbReference type="Proteomes" id="UP000036987"/>
    </source>
</evidence>
<feature type="transmembrane region" description="Helical" evidence="14">
    <location>
        <begin position="474"/>
        <end position="492"/>
    </location>
</feature>
<dbReference type="Pfam" id="PF00225">
    <property type="entry name" value="Kinesin"/>
    <property type="match status" value="1"/>
</dbReference>
<accession>A0A0K9P0H7</accession>
<keyword evidence="9 14" id="KW-0472">Membrane</keyword>
<keyword evidence="6 11" id="KW-0547">Nucleotide-binding</keyword>
<dbReference type="PROSITE" id="PS50850">
    <property type="entry name" value="MFS"/>
    <property type="match status" value="1"/>
</dbReference>
<dbReference type="SMART" id="SM00129">
    <property type="entry name" value="KISc"/>
    <property type="match status" value="1"/>
</dbReference>
<dbReference type="STRING" id="29655.A0A0K9P0H7"/>
<dbReference type="PRINTS" id="PR00380">
    <property type="entry name" value="KINESINHEAVY"/>
</dbReference>
<dbReference type="InterPro" id="IPR036259">
    <property type="entry name" value="MFS_trans_sf"/>
</dbReference>
<dbReference type="GO" id="GO:0016020">
    <property type="term" value="C:membrane"/>
    <property type="evidence" value="ECO:0007669"/>
    <property type="project" value="UniProtKB-SubCell"/>
</dbReference>
<feature type="domain" description="Kinesin motor" evidence="15">
    <location>
        <begin position="1"/>
        <end position="259"/>
    </location>
</feature>
<keyword evidence="18" id="KW-1185">Reference proteome</keyword>
<evidence type="ECO:0000256" key="6">
    <source>
        <dbReference type="ARBA" id="ARBA00022741"/>
    </source>
</evidence>
<comment type="caution">
    <text evidence="17">The sequence shown here is derived from an EMBL/GenBank/DDBJ whole genome shotgun (WGS) entry which is preliminary data.</text>
</comment>
<dbReference type="OrthoDB" id="3176171at2759"/>
<evidence type="ECO:0000313" key="17">
    <source>
        <dbReference type="EMBL" id="KMZ62561.1"/>
    </source>
</evidence>
<evidence type="ECO:0000256" key="3">
    <source>
        <dbReference type="ARBA" id="ARBA00022448"/>
    </source>
</evidence>
<dbReference type="PROSITE" id="PS00411">
    <property type="entry name" value="KINESIN_MOTOR_1"/>
    <property type="match status" value="1"/>
</dbReference>
<feature type="transmembrane region" description="Helical" evidence="14">
    <location>
        <begin position="654"/>
        <end position="673"/>
    </location>
</feature>
<comment type="subcellular location">
    <subcellularLocation>
        <location evidence="1">Membrane</location>
        <topology evidence="1">Multi-pass membrane protein</topology>
    </subcellularLocation>
</comment>
<keyword evidence="5 12" id="KW-0493">Microtubule</keyword>
<dbReference type="GO" id="GO:0007018">
    <property type="term" value="P:microtubule-based movement"/>
    <property type="evidence" value="ECO:0000318"/>
    <property type="project" value="GO_Central"/>
</dbReference>
<evidence type="ECO:0000256" key="12">
    <source>
        <dbReference type="RuleBase" id="RU000394"/>
    </source>
</evidence>
<feature type="coiled-coil region" evidence="13">
    <location>
        <begin position="300"/>
        <end position="345"/>
    </location>
</feature>
<dbReference type="InterPro" id="IPR005828">
    <property type="entry name" value="MFS_sugar_transport-like"/>
</dbReference>
<dbReference type="GO" id="GO:0015145">
    <property type="term" value="F:monosaccharide transmembrane transporter activity"/>
    <property type="evidence" value="ECO:0007669"/>
    <property type="project" value="InterPro"/>
</dbReference>
<proteinExistence type="inferred from homology"/>
<evidence type="ECO:0000256" key="10">
    <source>
        <dbReference type="ARBA" id="ARBA00023175"/>
    </source>
</evidence>
<evidence type="ECO:0000256" key="8">
    <source>
        <dbReference type="ARBA" id="ARBA00022989"/>
    </source>
</evidence>
<dbReference type="Gene3D" id="3.40.850.10">
    <property type="entry name" value="Kinesin motor domain"/>
    <property type="match status" value="1"/>
</dbReference>
<dbReference type="GO" id="GO:0030705">
    <property type="term" value="P:cytoskeleton-dependent intracellular transport"/>
    <property type="evidence" value="ECO:0000318"/>
    <property type="project" value="GO_Central"/>
</dbReference>
<dbReference type="PANTHER" id="PTHR23500">
    <property type="entry name" value="SOLUTE CARRIER FAMILY 2, FACILITATED GLUCOSE TRANSPORTER"/>
    <property type="match status" value="1"/>
</dbReference>
<feature type="transmembrane region" description="Helical" evidence="14">
    <location>
        <begin position="425"/>
        <end position="443"/>
    </location>
</feature>
<evidence type="ECO:0000259" key="16">
    <source>
        <dbReference type="PROSITE" id="PS50850"/>
    </source>
</evidence>
<feature type="transmembrane region" description="Helical" evidence="14">
    <location>
        <begin position="395"/>
        <end position="413"/>
    </location>
</feature>
<feature type="transmembrane region" description="Helical" evidence="14">
    <location>
        <begin position="589"/>
        <end position="613"/>
    </location>
</feature>
<reference evidence="18" key="1">
    <citation type="journal article" date="2016" name="Nature">
        <title>The genome of the seagrass Zostera marina reveals angiosperm adaptation to the sea.</title>
        <authorList>
            <person name="Olsen J.L."/>
            <person name="Rouze P."/>
            <person name="Verhelst B."/>
            <person name="Lin Y.-C."/>
            <person name="Bayer T."/>
            <person name="Collen J."/>
            <person name="Dattolo E."/>
            <person name="De Paoli E."/>
            <person name="Dittami S."/>
            <person name="Maumus F."/>
            <person name="Michel G."/>
            <person name="Kersting A."/>
            <person name="Lauritano C."/>
            <person name="Lohaus R."/>
            <person name="Toepel M."/>
            <person name="Tonon T."/>
            <person name="Vanneste K."/>
            <person name="Amirebrahimi M."/>
            <person name="Brakel J."/>
            <person name="Bostroem C."/>
            <person name="Chovatia M."/>
            <person name="Grimwood J."/>
            <person name="Jenkins J.W."/>
            <person name="Jueterbock A."/>
            <person name="Mraz A."/>
            <person name="Stam W.T."/>
            <person name="Tice H."/>
            <person name="Bornberg-Bauer E."/>
            <person name="Green P.J."/>
            <person name="Pearson G.A."/>
            <person name="Procaccini G."/>
            <person name="Duarte C.M."/>
            <person name="Schmutz J."/>
            <person name="Reusch T.B.H."/>
            <person name="Van de Peer Y."/>
        </authorList>
    </citation>
    <scope>NUCLEOTIDE SEQUENCE [LARGE SCALE GENOMIC DNA]</scope>
    <source>
        <strain evidence="18">cv. Finnish</strain>
    </source>
</reference>
<dbReference type="Pfam" id="PF00083">
    <property type="entry name" value="Sugar_tr"/>
    <property type="match status" value="1"/>
</dbReference>
<dbReference type="SMR" id="A0A0K9P0H7"/>
<dbReference type="AlphaFoldDB" id="A0A0K9P0H7"/>
<gene>
    <name evidence="17" type="ORF">ZOSMA_454G00010</name>
</gene>
<organism evidence="17 18">
    <name type="scientific">Zostera marina</name>
    <name type="common">Eelgrass</name>
    <dbReference type="NCBI Taxonomy" id="29655"/>
    <lineage>
        <taxon>Eukaryota</taxon>
        <taxon>Viridiplantae</taxon>
        <taxon>Streptophyta</taxon>
        <taxon>Embryophyta</taxon>
        <taxon>Tracheophyta</taxon>
        <taxon>Spermatophyta</taxon>
        <taxon>Magnoliopsida</taxon>
        <taxon>Liliopsida</taxon>
        <taxon>Zosteraceae</taxon>
        <taxon>Zostera</taxon>
    </lineage>
</organism>
<evidence type="ECO:0000256" key="5">
    <source>
        <dbReference type="ARBA" id="ARBA00022701"/>
    </source>
</evidence>
<feature type="domain" description="Major facilitator superfamily (MFS) profile" evidence="16">
    <location>
        <begin position="354"/>
        <end position="702"/>
    </location>
</feature>
<evidence type="ECO:0000256" key="9">
    <source>
        <dbReference type="ARBA" id="ARBA00023136"/>
    </source>
</evidence>
<evidence type="ECO:0000256" key="7">
    <source>
        <dbReference type="ARBA" id="ARBA00022840"/>
    </source>
</evidence>
<keyword evidence="4 14" id="KW-0812">Transmembrane</keyword>
<comment type="similarity">
    <text evidence="2">Belongs to the major facilitator superfamily. Sugar transporter (TC 2.A.1.1) family.</text>
</comment>
<evidence type="ECO:0000256" key="11">
    <source>
        <dbReference type="PROSITE-ProRule" id="PRU00283"/>
    </source>
</evidence>
<evidence type="ECO:0000256" key="13">
    <source>
        <dbReference type="SAM" id="Coils"/>
    </source>
</evidence>
<dbReference type="InterPro" id="IPR045262">
    <property type="entry name" value="STP/PLT_plant"/>
</dbReference>
<dbReference type="InterPro" id="IPR001752">
    <property type="entry name" value="Kinesin_motor_dom"/>
</dbReference>
<protein>
    <recommendedName>
        <fullName evidence="12">Kinesin-like protein</fullName>
    </recommendedName>
</protein>
<keyword evidence="10 11" id="KW-0505">Motor protein</keyword>
<dbReference type="InterPro" id="IPR027417">
    <property type="entry name" value="P-loop_NTPase"/>
</dbReference>
<feature type="binding site" evidence="11">
    <location>
        <begin position="4"/>
        <end position="11"/>
    </location>
    <ligand>
        <name>ATP</name>
        <dbReference type="ChEBI" id="CHEBI:30616"/>
    </ligand>
</feature>